<feature type="region of interest" description="Disordered" evidence="11">
    <location>
        <begin position="308"/>
        <end position="343"/>
    </location>
</feature>
<evidence type="ECO:0000256" key="3">
    <source>
        <dbReference type="ARBA" id="ARBA00022527"/>
    </source>
</evidence>
<keyword evidence="13" id="KW-1185">Reference proteome</keyword>
<evidence type="ECO:0000259" key="12">
    <source>
        <dbReference type="PROSITE" id="PS50011"/>
    </source>
</evidence>
<dbReference type="EC" id="2.7.11.22" evidence="2"/>
<evidence type="ECO:0000256" key="2">
    <source>
        <dbReference type="ARBA" id="ARBA00012425"/>
    </source>
</evidence>
<feature type="compositionally biased region" description="Polar residues" evidence="11">
    <location>
        <begin position="595"/>
        <end position="615"/>
    </location>
</feature>
<feature type="compositionally biased region" description="Basic and acidic residues" evidence="11">
    <location>
        <begin position="469"/>
        <end position="489"/>
    </location>
</feature>
<feature type="compositionally biased region" description="Polar residues" evidence="11">
    <location>
        <begin position="410"/>
        <end position="428"/>
    </location>
</feature>
<evidence type="ECO:0000256" key="7">
    <source>
        <dbReference type="ARBA" id="ARBA00022840"/>
    </source>
</evidence>
<evidence type="ECO:0000313" key="14">
    <source>
        <dbReference type="WBParaSite" id="TREG1_14700.2"/>
    </source>
</evidence>
<organism evidence="13 14">
    <name type="scientific">Trichobilharzia regenti</name>
    <name type="common">Nasal bird schistosome</name>
    <dbReference type="NCBI Taxonomy" id="157069"/>
    <lineage>
        <taxon>Eukaryota</taxon>
        <taxon>Metazoa</taxon>
        <taxon>Spiralia</taxon>
        <taxon>Lophotrochozoa</taxon>
        <taxon>Platyhelminthes</taxon>
        <taxon>Trematoda</taxon>
        <taxon>Digenea</taxon>
        <taxon>Strigeidida</taxon>
        <taxon>Schistosomatoidea</taxon>
        <taxon>Schistosomatidae</taxon>
        <taxon>Trichobilharzia</taxon>
    </lineage>
</organism>
<evidence type="ECO:0000313" key="13">
    <source>
        <dbReference type="Proteomes" id="UP000050795"/>
    </source>
</evidence>
<dbReference type="GO" id="GO:0005524">
    <property type="term" value="F:ATP binding"/>
    <property type="evidence" value="ECO:0007669"/>
    <property type="project" value="UniProtKB-UniRule"/>
</dbReference>
<dbReference type="Gene3D" id="3.30.200.20">
    <property type="entry name" value="Phosphorylase Kinase, domain 1"/>
    <property type="match status" value="1"/>
</dbReference>
<dbReference type="SUPFAM" id="SSF56112">
    <property type="entry name" value="Protein kinase-like (PK-like)"/>
    <property type="match status" value="1"/>
</dbReference>
<evidence type="ECO:0000256" key="6">
    <source>
        <dbReference type="ARBA" id="ARBA00022777"/>
    </source>
</evidence>
<protein>
    <recommendedName>
        <fullName evidence="2">cyclin-dependent kinase</fullName>
        <ecNumber evidence="2">2.7.11.22</ecNumber>
    </recommendedName>
</protein>
<comment type="catalytic activity">
    <reaction evidence="8">
        <text>L-threonyl-[protein] + ATP = O-phospho-L-threonyl-[protein] + ADP + H(+)</text>
        <dbReference type="Rhea" id="RHEA:46608"/>
        <dbReference type="Rhea" id="RHEA-COMP:11060"/>
        <dbReference type="Rhea" id="RHEA-COMP:11605"/>
        <dbReference type="ChEBI" id="CHEBI:15378"/>
        <dbReference type="ChEBI" id="CHEBI:30013"/>
        <dbReference type="ChEBI" id="CHEBI:30616"/>
        <dbReference type="ChEBI" id="CHEBI:61977"/>
        <dbReference type="ChEBI" id="CHEBI:456216"/>
        <dbReference type="EC" id="2.7.11.22"/>
    </reaction>
</comment>
<feature type="region of interest" description="Disordered" evidence="11">
    <location>
        <begin position="397"/>
        <end position="428"/>
    </location>
</feature>
<dbReference type="InterPro" id="IPR050108">
    <property type="entry name" value="CDK"/>
</dbReference>
<evidence type="ECO:0000256" key="11">
    <source>
        <dbReference type="SAM" id="MobiDB-lite"/>
    </source>
</evidence>
<evidence type="ECO:0000256" key="1">
    <source>
        <dbReference type="ARBA" id="ARBA00006485"/>
    </source>
</evidence>
<feature type="compositionally biased region" description="Basic and acidic residues" evidence="11">
    <location>
        <begin position="399"/>
        <end position="408"/>
    </location>
</feature>
<name>A0AA85J5F2_TRIRE</name>
<dbReference type="InterPro" id="IPR017441">
    <property type="entry name" value="Protein_kinase_ATP_BS"/>
</dbReference>
<comment type="catalytic activity">
    <reaction evidence="9">
        <text>L-seryl-[protein] + ATP = O-phospho-L-seryl-[protein] + ADP + H(+)</text>
        <dbReference type="Rhea" id="RHEA:17989"/>
        <dbReference type="Rhea" id="RHEA-COMP:9863"/>
        <dbReference type="Rhea" id="RHEA-COMP:11604"/>
        <dbReference type="ChEBI" id="CHEBI:15378"/>
        <dbReference type="ChEBI" id="CHEBI:29999"/>
        <dbReference type="ChEBI" id="CHEBI:30616"/>
        <dbReference type="ChEBI" id="CHEBI:83421"/>
        <dbReference type="ChEBI" id="CHEBI:456216"/>
        <dbReference type="EC" id="2.7.11.22"/>
    </reaction>
</comment>
<dbReference type="CDD" id="cd07846">
    <property type="entry name" value="STKc_CDKL2_3"/>
    <property type="match status" value="1"/>
</dbReference>
<dbReference type="Gene3D" id="1.10.510.10">
    <property type="entry name" value="Transferase(Phosphotransferase) domain 1"/>
    <property type="match status" value="1"/>
</dbReference>
<dbReference type="PANTHER" id="PTHR24056">
    <property type="entry name" value="CELL DIVISION PROTEIN KINASE"/>
    <property type="match status" value="1"/>
</dbReference>
<evidence type="ECO:0000256" key="5">
    <source>
        <dbReference type="ARBA" id="ARBA00022741"/>
    </source>
</evidence>
<feature type="compositionally biased region" description="Basic and acidic residues" evidence="11">
    <location>
        <begin position="534"/>
        <end position="549"/>
    </location>
</feature>
<keyword evidence="6" id="KW-0418">Kinase</keyword>
<keyword evidence="3" id="KW-0723">Serine/threonine-protein kinase</keyword>
<reference evidence="13" key="1">
    <citation type="submission" date="2022-06" db="EMBL/GenBank/DDBJ databases">
        <authorList>
            <person name="Berger JAMES D."/>
            <person name="Berger JAMES D."/>
        </authorList>
    </citation>
    <scope>NUCLEOTIDE SEQUENCE [LARGE SCALE GENOMIC DNA]</scope>
</reference>
<dbReference type="InterPro" id="IPR008271">
    <property type="entry name" value="Ser/Thr_kinase_AS"/>
</dbReference>
<keyword evidence="7 10" id="KW-0067">ATP-binding</keyword>
<evidence type="ECO:0000256" key="10">
    <source>
        <dbReference type="PROSITE-ProRule" id="PRU10141"/>
    </source>
</evidence>
<dbReference type="Pfam" id="PF00069">
    <property type="entry name" value="Pkinase"/>
    <property type="match status" value="1"/>
</dbReference>
<keyword evidence="5 10" id="KW-0547">Nucleotide-binding</keyword>
<dbReference type="PANTHER" id="PTHR24056:SF400">
    <property type="entry name" value="KINASE, PUTATIVE-RELATED"/>
    <property type="match status" value="1"/>
</dbReference>
<feature type="binding site" evidence="10">
    <location>
        <position position="34"/>
    </location>
    <ligand>
        <name>ATP</name>
        <dbReference type="ChEBI" id="CHEBI:30616"/>
    </ligand>
</feature>
<dbReference type="SMART" id="SM00220">
    <property type="entry name" value="S_TKc"/>
    <property type="match status" value="1"/>
</dbReference>
<dbReference type="GO" id="GO:0004693">
    <property type="term" value="F:cyclin-dependent protein serine/threonine kinase activity"/>
    <property type="evidence" value="ECO:0007669"/>
    <property type="project" value="UniProtKB-EC"/>
</dbReference>
<feature type="region of interest" description="Disordered" evidence="11">
    <location>
        <begin position="469"/>
        <end position="553"/>
    </location>
</feature>
<feature type="region of interest" description="Disordered" evidence="11">
    <location>
        <begin position="595"/>
        <end position="617"/>
    </location>
</feature>
<dbReference type="PROSITE" id="PS00108">
    <property type="entry name" value="PROTEIN_KINASE_ST"/>
    <property type="match status" value="1"/>
</dbReference>
<evidence type="ECO:0000256" key="9">
    <source>
        <dbReference type="ARBA" id="ARBA00048367"/>
    </source>
</evidence>
<keyword evidence="4" id="KW-0808">Transferase</keyword>
<sequence length="840" mass="94748">MEKYENLGLVGEGSYGMVIKCKNKETGRIVAIKKFIDSEDDKHVKKIALREIRMLKQLRHDNLVNLLEVFRRKKRLYLVFEFVDHTILDDLEKFPNGIEELRTKRILFQVIRGVEFCHLHNIVHRDIKPENILISRSGVVKLCDFGFARTLAAPGEVYTDYVATRWYRAPELLVGDTKYGRPIDIWAVGCLAAEMLTGDPLFPGDSDIDQLHRIVRCLGNLSEKYQNIFQRNPLFVGMRVPLAREIDPLDKRLAKVSKLTLGFIKICLRIDANDRPTSSALLRNEYFTRDNFSTVFLEELKNLIKNEAEQNTSSTSNCSSTNVASDINKNMTNMNNPIRNKNDSVNNNLSTITNNNTNNSVNAVGTTSKLYSTDTSSTKKTNMEKLTEDVTLLQQAHQETSEINEKNKSLKSCTDNPSGNPNSLSKAQTENSAPKFLMVEHAKPNPDINSNLIQEYSVVDENVDPQHLIDSKDLYHGTNKVLDKNDDPNSKGGVPMSEKSNDRSNEMPSIPQITEVNNEQSDCSSGLTKTCTRKPLDSKGEEPHSKDTTSNKLLPYLTSTQVSSHHIFPQHLRGFYQSPQKTLVSDDVNVHNSDNLSSGMNVSSISPLMTNSQTNSKHDIRPVLQSSNFPASTSISFQSWMAQTSASNASNSSKDSKSRRYYQPPNHRRSTFSLQFPMNISHATSQPISTSLSNHYHHSHNHHFSVLHPIGVMPSPNMFDFNHEQSHFEQNDARSFNGHLYFSSRSPLQSLSQQNVFKKSLMSTNTTSTSKQENTYSFTGNQHSISPQILPVVTCSAYSANQYGTNTKSNISNTTSNHNQFPLSRLRNSDKFWLGSLPRR</sequence>
<accession>A0AA85J5F2</accession>
<feature type="compositionally biased region" description="Low complexity" evidence="11">
    <location>
        <begin position="311"/>
        <end position="322"/>
    </location>
</feature>
<dbReference type="InterPro" id="IPR011009">
    <property type="entry name" value="Kinase-like_dom_sf"/>
</dbReference>
<dbReference type="FunFam" id="1.10.510.10:FF:000624">
    <property type="entry name" value="Mitogen-activated protein kinase"/>
    <property type="match status" value="1"/>
</dbReference>
<dbReference type="GO" id="GO:0005634">
    <property type="term" value="C:nucleus"/>
    <property type="evidence" value="ECO:0007669"/>
    <property type="project" value="TreeGrafter"/>
</dbReference>
<feature type="domain" description="Protein kinase" evidence="12">
    <location>
        <begin position="4"/>
        <end position="287"/>
    </location>
</feature>
<feature type="compositionally biased region" description="Polar residues" evidence="11">
    <location>
        <begin position="511"/>
        <end position="530"/>
    </location>
</feature>
<feature type="region of interest" description="Disordered" evidence="11">
    <location>
        <begin position="646"/>
        <end position="673"/>
    </location>
</feature>
<dbReference type="Proteomes" id="UP000050795">
    <property type="component" value="Unassembled WGS sequence"/>
</dbReference>
<dbReference type="PROSITE" id="PS50011">
    <property type="entry name" value="PROTEIN_KINASE_DOM"/>
    <property type="match status" value="1"/>
</dbReference>
<reference evidence="14" key="2">
    <citation type="submission" date="2023-11" db="UniProtKB">
        <authorList>
            <consortium name="WormBaseParasite"/>
        </authorList>
    </citation>
    <scope>IDENTIFICATION</scope>
</reference>
<dbReference type="InterPro" id="IPR000719">
    <property type="entry name" value="Prot_kinase_dom"/>
</dbReference>
<dbReference type="WBParaSite" id="TREG1_14700.2">
    <property type="protein sequence ID" value="TREG1_14700.2"/>
    <property type="gene ID" value="TREG1_14700"/>
</dbReference>
<proteinExistence type="inferred from homology"/>
<dbReference type="AlphaFoldDB" id="A0AA85J5F2"/>
<comment type="similarity">
    <text evidence="1">Belongs to the protein kinase superfamily. CMGC Ser/Thr protein kinase family. CDC2/CDKX subfamily.</text>
</comment>
<dbReference type="FunFam" id="3.30.200.20:FF:000049">
    <property type="entry name" value="cyclin-dependent kinase-like 1 isoform X1"/>
    <property type="match status" value="1"/>
</dbReference>
<feature type="compositionally biased region" description="Polar residues" evidence="11">
    <location>
        <begin position="323"/>
        <end position="339"/>
    </location>
</feature>
<evidence type="ECO:0000256" key="8">
    <source>
        <dbReference type="ARBA" id="ARBA00047811"/>
    </source>
</evidence>
<evidence type="ECO:0000256" key="4">
    <source>
        <dbReference type="ARBA" id="ARBA00022679"/>
    </source>
</evidence>
<dbReference type="PROSITE" id="PS00107">
    <property type="entry name" value="PROTEIN_KINASE_ATP"/>
    <property type="match status" value="1"/>
</dbReference>